<feature type="region of interest" description="Disordered" evidence="1">
    <location>
        <begin position="264"/>
        <end position="297"/>
    </location>
</feature>
<dbReference type="AlphaFoldDB" id="A0A819IZN4"/>
<evidence type="ECO:0000256" key="1">
    <source>
        <dbReference type="SAM" id="MobiDB-lite"/>
    </source>
</evidence>
<proteinExistence type="predicted"/>
<accession>A0A819IZN4</accession>
<feature type="compositionally biased region" description="Basic and acidic residues" evidence="1">
    <location>
        <begin position="443"/>
        <end position="491"/>
    </location>
</feature>
<reference evidence="2" key="1">
    <citation type="submission" date="2021-02" db="EMBL/GenBank/DDBJ databases">
        <authorList>
            <person name="Nowell W R."/>
        </authorList>
    </citation>
    <scope>NUCLEOTIDE SEQUENCE</scope>
</reference>
<feature type="region of interest" description="Disordered" evidence="1">
    <location>
        <begin position="360"/>
        <end position="381"/>
    </location>
</feature>
<organism evidence="2 3">
    <name type="scientific">Adineta steineri</name>
    <dbReference type="NCBI Taxonomy" id="433720"/>
    <lineage>
        <taxon>Eukaryota</taxon>
        <taxon>Metazoa</taxon>
        <taxon>Spiralia</taxon>
        <taxon>Gnathifera</taxon>
        <taxon>Rotifera</taxon>
        <taxon>Eurotatoria</taxon>
        <taxon>Bdelloidea</taxon>
        <taxon>Adinetida</taxon>
        <taxon>Adinetidae</taxon>
        <taxon>Adineta</taxon>
    </lineage>
</organism>
<feature type="non-terminal residue" evidence="2">
    <location>
        <position position="497"/>
    </location>
</feature>
<feature type="compositionally biased region" description="Low complexity" evidence="1">
    <location>
        <begin position="264"/>
        <end position="280"/>
    </location>
</feature>
<feature type="region of interest" description="Disordered" evidence="1">
    <location>
        <begin position="424"/>
        <end position="497"/>
    </location>
</feature>
<dbReference type="Proteomes" id="UP000663844">
    <property type="component" value="Unassembled WGS sequence"/>
</dbReference>
<evidence type="ECO:0000313" key="2">
    <source>
        <dbReference type="EMBL" id="CAF3919663.1"/>
    </source>
</evidence>
<gene>
    <name evidence="2" type="ORF">OXD698_LOCUS24948</name>
</gene>
<feature type="compositionally biased region" description="Polar residues" evidence="1">
    <location>
        <begin position="431"/>
        <end position="440"/>
    </location>
</feature>
<protein>
    <submittedName>
        <fullName evidence="2">Uncharacterized protein</fullName>
    </submittedName>
</protein>
<evidence type="ECO:0000313" key="3">
    <source>
        <dbReference type="Proteomes" id="UP000663844"/>
    </source>
</evidence>
<comment type="caution">
    <text evidence="2">The sequence shown here is derived from an EMBL/GenBank/DDBJ whole genome shotgun (WGS) entry which is preliminary data.</text>
</comment>
<dbReference type="EMBL" id="CAJOAZ010002342">
    <property type="protein sequence ID" value="CAF3919663.1"/>
    <property type="molecule type" value="Genomic_DNA"/>
</dbReference>
<name>A0A819IZN4_9BILA</name>
<sequence length="497" mass="58990">YGQQYQYDPSFGFPRERDDQQKLYQNNRDRYLDNCFLLCMNRNDDTDTPEIYQLENNLLQELYTKNPSNQMKSQQQQQQSRIYLTDKQEEQNYNIDDDDEDILNSRQQQQKERDYIYRRKDNQQDRDSHRIKNRTRYQRDDGMDRYQYSRPVRYNHRDDYNIMQHSDDELSVYEIYVPTNTLNRLSNKQIDNNMVLIDYEDASMMRNVQGMPSPYGYSPQNIPSQYNNYMPINQYNDYGQQYQYDPSYGFLRERDDQQKFYQNNPLQQQQQQQQQPQQQFGSYYGNEGNRQPYLPEPVPFLPPNIPIDRSNVINVRRHIYSPSQLPQGLTEGQLVMLLQKGNQYQPEKSQPLGQQTQLFPTQNEPQPSTMSAITVSQSSPAPSTHIVEPFKNPEYVAPLQIKIPPQVLPQIIDHRLTDEERVSITDDITKPMNTLNTMHSTKPMRDIESEEKKKDKTSDVKKDKKAEKDIGDSHKKESKKDGKKEKSSGKDSKKKKK</sequence>